<keyword evidence="2" id="KW-0540">Nuclease</keyword>
<dbReference type="SUPFAM" id="SSF82771">
    <property type="entry name" value="GIY-YIG endonuclease"/>
    <property type="match status" value="1"/>
</dbReference>
<reference evidence="2" key="1">
    <citation type="submission" date="2016-10" db="EMBL/GenBank/DDBJ databases">
        <authorList>
            <person name="de Groot N.N."/>
        </authorList>
    </citation>
    <scope>NUCLEOTIDE SEQUENCE</scope>
</reference>
<proteinExistence type="predicted"/>
<accession>A0A1W1DZY4</accession>
<dbReference type="Gene3D" id="3.40.1440.10">
    <property type="entry name" value="GIY-YIG endonuclease"/>
    <property type="match status" value="1"/>
</dbReference>
<sequence length="90" mass="10528">MNNNKTWLVYLLECTNNTLYCGVTNDIKKRLRQHNGEIVGGAKYTRANNPCELVYQEKAKDRSTAQQREYEIKALPRTEKLLLIKKNNKK</sequence>
<organism evidence="2">
    <name type="scientific">hydrothermal vent metagenome</name>
    <dbReference type="NCBI Taxonomy" id="652676"/>
    <lineage>
        <taxon>unclassified sequences</taxon>
        <taxon>metagenomes</taxon>
        <taxon>ecological metagenomes</taxon>
    </lineage>
</organism>
<dbReference type="GO" id="GO:0004519">
    <property type="term" value="F:endonuclease activity"/>
    <property type="evidence" value="ECO:0007669"/>
    <property type="project" value="UniProtKB-KW"/>
</dbReference>
<dbReference type="EMBL" id="FPHY01000179">
    <property type="protein sequence ID" value="SFV87280.1"/>
    <property type="molecule type" value="Genomic_DNA"/>
</dbReference>
<evidence type="ECO:0000313" key="2">
    <source>
        <dbReference type="EMBL" id="SFV87280.1"/>
    </source>
</evidence>
<dbReference type="AlphaFoldDB" id="A0A1W1DZY4"/>
<dbReference type="Pfam" id="PF01541">
    <property type="entry name" value="GIY-YIG"/>
    <property type="match status" value="1"/>
</dbReference>
<evidence type="ECO:0000259" key="1">
    <source>
        <dbReference type="PROSITE" id="PS50164"/>
    </source>
</evidence>
<protein>
    <submittedName>
        <fullName evidence="2">COG2827: putative endonuclease containing a URI domain</fullName>
    </submittedName>
</protein>
<dbReference type="InterPro" id="IPR035901">
    <property type="entry name" value="GIY-YIG_endonuc_sf"/>
</dbReference>
<dbReference type="InterPro" id="IPR050190">
    <property type="entry name" value="UPF0213_domain"/>
</dbReference>
<feature type="domain" description="GIY-YIG" evidence="1">
    <location>
        <begin position="5"/>
        <end position="82"/>
    </location>
</feature>
<dbReference type="CDD" id="cd10456">
    <property type="entry name" value="GIY-YIG_UPF0213"/>
    <property type="match status" value="1"/>
</dbReference>
<gene>
    <name evidence="2" type="ORF">MNB_SUP05-SYMBIONT-4-863</name>
</gene>
<dbReference type="InterPro" id="IPR000305">
    <property type="entry name" value="GIY-YIG_endonuc"/>
</dbReference>
<dbReference type="PANTHER" id="PTHR34477">
    <property type="entry name" value="UPF0213 PROTEIN YHBQ"/>
    <property type="match status" value="1"/>
</dbReference>
<dbReference type="PROSITE" id="PS50164">
    <property type="entry name" value="GIY_YIG"/>
    <property type="match status" value="1"/>
</dbReference>
<keyword evidence="2" id="KW-0255">Endonuclease</keyword>
<dbReference type="PANTHER" id="PTHR34477:SF1">
    <property type="entry name" value="UPF0213 PROTEIN YHBQ"/>
    <property type="match status" value="1"/>
</dbReference>
<keyword evidence="2" id="KW-0378">Hydrolase</keyword>
<name>A0A1W1DZY4_9ZZZZ</name>